<dbReference type="CDD" id="cd13973">
    <property type="entry name" value="PK_MviN-like"/>
    <property type="match status" value="1"/>
</dbReference>
<reference evidence="2 3" key="1">
    <citation type="submission" date="2020-08" db="EMBL/GenBank/DDBJ databases">
        <title>Sequencing the genomes of 1000 actinobacteria strains.</title>
        <authorList>
            <person name="Klenk H.-P."/>
        </authorList>
    </citation>
    <scope>NUCLEOTIDE SEQUENCE [LARGE SCALE GENOMIC DNA]</scope>
    <source>
        <strain evidence="2 3">DSM 41654</strain>
    </source>
</reference>
<evidence type="ECO:0000313" key="2">
    <source>
        <dbReference type="EMBL" id="MBB4924474.1"/>
    </source>
</evidence>
<organism evidence="2 3">
    <name type="scientific">Kitasatospora kifunensis</name>
    <name type="common">Streptomyces kifunensis</name>
    <dbReference type="NCBI Taxonomy" id="58351"/>
    <lineage>
        <taxon>Bacteria</taxon>
        <taxon>Bacillati</taxon>
        <taxon>Actinomycetota</taxon>
        <taxon>Actinomycetes</taxon>
        <taxon>Kitasatosporales</taxon>
        <taxon>Streptomycetaceae</taxon>
        <taxon>Kitasatospora</taxon>
    </lineage>
</organism>
<dbReference type="Gene3D" id="1.10.510.10">
    <property type="entry name" value="Transferase(Phosphotransferase) domain 1"/>
    <property type="match status" value="1"/>
</dbReference>
<feature type="region of interest" description="Disordered" evidence="1">
    <location>
        <begin position="1"/>
        <end position="32"/>
    </location>
</feature>
<dbReference type="Gene3D" id="2.60.120.260">
    <property type="entry name" value="Galactose-binding domain-like"/>
    <property type="match status" value="1"/>
</dbReference>
<protein>
    <recommendedName>
        <fullName evidence="4">Serine/threonine protein kinase</fullName>
    </recommendedName>
</protein>
<dbReference type="EMBL" id="JACHJV010000001">
    <property type="protein sequence ID" value="MBB4924474.1"/>
    <property type="molecule type" value="Genomic_DNA"/>
</dbReference>
<feature type="compositionally biased region" description="Low complexity" evidence="1">
    <location>
        <begin position="396"/>
        <end position="408"/>
    </location>
</feature>
<sequence length="650" mass="68040">MADRTKDRTKAVVDRAAARTPAESPNEATGEITAPLSAAEIAAELADRPAVEPAGADGELTATQVLPVGLTPAGSAQAEDAPGSATQESAEEPAAATDAAPDTDDTDDTVVVAEADLDSGDATGGAPDDHFPVPPRHSGDKIADRYRLEECISQSTAFSSWRAVDEKLRRAVGVHLLAAGSKRAEGVLDAARSAALLGDPRFVQVLDAVQEGELVYVIREWLPDATDLATLLAPGPMEPYDAYQMVRQVTDAIAAAHQSGRSHLRLTPRCVLRTDTGQYRINGVAVDAALRGLPDRQAELTDTRAIGTLLYAALTHHWPHPENRYDLPGLPEGLAQVPPPEQVRSGVHQGLADLAARVLCEPPPHALTPITSPAALAKEIALLPKIRQPAPEQSAPKRAAPRYPAPARSDNRTQVLRAVPPGGQRPMHAPVPPPAPVAPVRHPGRRRAKRVLQGAVSVVLLAAIGYGSWELAGRLGATTTTEKQALGTSGAGVQPSTSPSAKPTALSIAQIQSFNPSGTGPMHPELLSQINSGNPNGAWQTQGYFSDLTTIGHGTGLLVDLGTAKSISSVEVQFIGTTSAELRVPTATGGAAPATLDDFGQPLAKTTGTDSQFQLGSPVTSRYLLIWLTSLPKDRDGSYRGQVSEIKVSG</sequence>
<name>A0A7W7R331_KITKI</name>
<dbReference type="Gene3D" id="3.30.200.20">
    <property type="entry name" value="Phosphorylase Kinase, domain 1"/>
    <property type="match status" value="1"/>
</dbReference>
<feature type="region of interest" description="Disordered" evidence="1">
    <location>
        <begin position="118"/>
        <end position="140"/>
    </location>
</feature>
<dbReference type="Proteomes" id="UP000540506">
    <property type="component" value="Unassembled WGS sequence"/>
</dbReference>
<accession>A0A7W7R331</accession>
<dbReference type="AlphaFoldDB" id="A0A7W7R331"/>
<feature type="compositionally biased region" description="Basic and acidic residues" evidence="1">
    <location>
        <begin position="1"/>
        <end position="17"/>
    </location>
</feature>
<evidence type="ECO:0000313" key="3">
    <source>
        <dbReference type="Proteomes" id="UP000540506"/>
    </source>
</evidence>
<feature type="region of interest" description="Disordered" evidence="1">
    <location>
        <begin position="45"/>
        <end position="106"/>
    </location>
</feature>
<feature type="region of interest" description="Disordered" evidence="1">
    <location>
        <begin position="387"/>
        <end position="445"/>
    </location>
</feature>
<feature type="compositionally biased region" description="Basic and acidic residues" evidence="1">
    <location>
        <begin position="127"/>
        <end position="140"/>
    </location>
</feature>
<keyword evidence="3" id="KW-1185">Reference proteome</keyword>
<dbReference type="RefSeq" id="WP_184936416.1">
    <property type="nucleotide sequence ID" value="NZ_JACHJV010000001.1"/>
</dbReference>
<comment type="caution">
    <text evidence="2">The sequence shown here is derived from an EMBL/GenBank/DDBJ whole genome shotgun (WGS) entry which is preliminary data.</text>
</comment>
<dbReference type="InterPro" id="IPR011009">
    <property type="entry name" value="Kinase-like_dom_sf"/>
</dbReference>
<evidence type="ECO:0000256" key="1">
    <source>
        <dbReference type="SAM" id="MobiDB-lite"/>
    </source>
</evidence>
<proteinExistence type="predicted"/>
<dbReference type="SUPFAM" id="SSF56112">
    <property type="entry name" value="Protein kinase-like (PK-like)"/>
    <property type="match status" value="1"/>
</dbReference>
<evidence type="ECO:0008006" key="4">
    <source>
        <dbReference type="Google" id="ProtNLM"/>
    </source>
</evidence>
<gene>
    <name evidence="2" type="ORF">FHR34_003467</name>
</gene>